<keyword evidence="3" id="KW-1185">Reference proteome</keyword>
<evidence type="ECO:0000313" key="3">
    <source>
        <dbReference type="Proteomes" id="UP000541444"/>
    </source>
</evidence>
<feature type="region of interest" description="Disordered" evidence="1">
    <location>
        <begin position="1"/>
        <end position="38"/>
    </location>
</feature>
<dbReference type="OrthoDB" id="128686at2759"/>
<reference evidence="2 3" key="1">
    <citation type="journal article" date="2020" name="IScience">
        <title>Genome Sequencing of the Endangered Kingdonia uniflora (Circaeasteraceae, Ranunculales) Reveals Potential Mechanisms of Evolutionary Specialization.</title>
        <authorList>
            <person name="Sun Y."/>
            <person name="Deng T."/>
            <person name="Zhang A."/>
            <person name="Moore M.J."/>
            <person name="Landis J.B."/>
            <person name="Lin N."/>
            <person name="Zhang H."/>
            <person name="Zhang X."/>
            <person name="Huang J."/>
            <person name="Zhang X."/>
            <person name="Sun H."/>
            <person name="Wang H."/>
        </authorList>
    </citation>
    <scope>NUCLEOTIDE SEQUENCE [LARGE SCALE GENOMIC DNA]</scope>
    <source>
        <strain evidence="2">TB1705</strain>
        <tissue evidence="2">Leaf</tissue>
    </source>
</reference>
<evidence type="ECO:0000313" key="2">
    <source>
        <dbReference type="EMBL" id="KAF6139005.1"/>
    </source>
</evidence>
<feature type="region of interest" description="Disordered" evidence="1">
    <location>
        <begin position="114"/>
        <end position="163"/>
    </location>
</feature>
<accession>A0A7J7L8N6</accession>
<feature type="compositionally biased region" description="Basic and acidic residues" evidence="1">
    <location>
        <begin position="17"/>
        <end position="32"/>
    </location>
</feature>
<protein>
    <submittedName>
        <fullName evidence="2">Uncharacterized protein</fullName>
    </submittedName>
</protein>
<sequence length="163" mass="18517">MQIRQYLLKRRRPRKKNEKEERKEHQQNKDKSVQVPEDVEFLDETDDGGLHWTETDFMCLARENDAHKIYQGLNDGNDFKHREAYKILAREPRWANLRDDGLNHAGNIPRNVVRRISDNSSPGNSVGSNNLSEDLGGPPTPQSAGPNSDLDGSLYKGGNRPIG</sequence>
<name>A0A7J7L8N6_9MAGN</name>
<dbReference type="Proteomes" id="UP000541444">
    <property type="component" value="Unassembled WGS sequence"/>
</dbReference>
<comment type="caution">
    <text evidence="2">The sequence shown here is derived from an EMBL/GenBank/DDBJ whole genome shotgun (WGS) entry which is preliminary data.</text>
</comment>
<gene>
    <name evidence="2" type="ORF">GIB67_010731</name>
</gene>
<feature type="compositionally biased region" description="Low complexity" evidence="1">
    <location>
        <begin position="118"/>
        <end position="132"/>
    </location>
</feature>
<feature type="compositionally biased region" description="Basic residues" evidence="1">
    <location>
        <begin position="7"/>
        <end position="16"/>
    </location>
</feature>
<dbReference type="EMBL" id="JACGCM010002535">
    <property type="protein sequence ID" value="KAF6139005.1"/>
    <property type="molecule type" value="Genomic_DNA"/>
</dbReference>
<organism evidence="2 3">
    <name type="scientific">Kingdonia uniflora</name>
    <dbReference type="NCBI Taxonomy" id="39325"/>
    <lineage>
        <taxon>Eukaryota</taxon>
        <taxon>Viridiplantae</taxon>
        <taxon>Streptophyta</taxon>
        <taxon>Embryophyta</taxon>
        <taxon>Tracheophyta</taxon>
        <taxon>Spermatophyta</taxon>
        <taxon>Magnoliopsida</taxon>
        <taxon>Ranunculales</taxon>
        <taxon>Circaeasteraceae</taxon>
        <taxon>Kingdonia</taxon>
    </lineage>
</organism>
<proteinExistence type="predicted"/>
<evidence type="ECO:0000256" key="1">
    <source>
        <dbReference type="SAM" id="MobiDB-lite"/>
    </source>
</evidence>
<dbReference type="AlphaFoldDB" id="A0A7J7L8N6"/>